<evidence type="ECO:0000313" key="8">
    <source>
        <dbReference type="EMBL" id="ASV76161.1"/>
    </source>
</evidence>
<dbReference type="OrthoDB" id="9801689at2"/>
<dbReference type="InterPro" id="IPR023404">
    <property type="entry name" value="rSAM_horseshoe"/>
</dbReference>
<evidence type="ECO:0000256" key="6">
    <source>
        <dbReference type="ARBA" id="ARBA00023014"/>
    </source>
</evidence>
<evidence type="ECO:0000256" key="4">
    <source>
        <dbReference type="ARBA" id="ARBA00022723"/>
    </source>
</evidence>
<evidence type="ECO:0000313" key="9">
    <source>
        <dbReference type="Proteomes" id="UP000215086"/>
    </source>
</evidence>
<dbReference type="PANTHER" id="PTHR11135">
    <property type="entry name" value="HISTONE ACETYLTRANSFERASE-RELATED"/>
    <property type="match status" value="1"/>
</dbReference>
<dbReference type="KEGG" id="ttf:THTE_3560"/>
<dbReference type="SFLD" id="SFLDS00029">
    <property type="entry name" value="Radical_SAM"/>
    <property type="match status" value="1"/>
</dbReference>
<dbReference type="Proteomes" id="UP000215086">
    <property type="component" value="Chromosome"/>
</dbReference>
<dbReference type="SMART" id="SM00729">
    <property type="entry name" value="Elp3"/>
    <property type="match status" value="1"/>
</dbReference>
<proteinExistence type="predicted"/>
<keyword evidence="5" id="KW-0408">Iron</keyword>
<dbReference type="InterPro" id="IPR058240">
    <property type="entry name" value="rSAM_sf"/>
</dbReference>
<keyword evidence="3" id="KW-0949">S-adenosyl-L-methionine</keyword>
<dbReference type="SFLD" id="SFLDG01091">
    <property type="entry name" value="uncharacterized_CHP01210-like"/>
    <property type="match status" value="1"/>
</dbReference>
<accession>A0A286RJM1</accession>
<dbReference type="PANTHER" id="PTHR11135:SF1">
    <property type="entry name" value="PROTEIN YHCC"/>
    <property type="match status" value="1"/>
</dbReference>
<dbReference type="InterPro" id="IPR006638">
    <property type="entry name" value="Elp3/MiaA/NifB-like_rSAM"/>
</dbReference>
<keyword evidence="6" id="KW-0411">Iron-sulfur</keyword>
<dbReference type="Gene3D" id="3.80.30.20">
    <property type="entry name" value="tm_1862 like domain"/>
    <property type="match status" value="1"/>
</dbReference>
<dbReference type="SUPFAM" id="SSF102114">
    <property type="entry name" value="Radical SAM enzymes"/>
    <property type="match status" value="1"/>
</dbReference>
<comment type="cofactor">
    <cofactor evidence="1">
        <name>[4Fe-4S] cluster</name>
        <dbReference type="ChEBI" id="CHEBI:49883"/>
    </cofactor>
</comment>
<dbReference type="GO" id="GO:0003824">
    <property type="term" value="F:catalytic activity"/>
    <property type="evidence" value="ECO:0007669"/>
    <property type="project" value="InterPro"/>
</dbReference>
<dbReference type="CDD" id="cd01335">
    <property type="entry name" value="Radical_SAM"/>
    <property type="match status" value="1"/>
</dbReference>
<sequence length="349" mass="39251">MRERQQIGMSVIRQSLRPVPEVDWRALGKRYFNLSLYYRHTFGGETWKISVDGGFHCPNADGTISRFGCTFCNIASFSPSRRYDQPASVAEQIRRAIDNFKKRRSIDRFIAYFQPGTNTYAPLPVLKAMFSEAVTVPGVVGLAIGTRPDCLPPEVLDFLAELSQKIWLSVEIGLQSAHDATLRRINRGHTFEDFRQAVWACAARNLRVCAHIMFGLPGETPEMMLGTIAALADLPIHAVKIHNLYVARDTALAKIYAAGMYRPLEQHEYAELVVTALERLSPAIVIERLTAETSDEYLIAPDWCRDKSGTLRRIQQLLDERDTYQGKLWEQTAGNVAAASRDSETGRSV</sequence>
<evidence type="ECO:0000256" key="1">
    <source>
        <dbReference type="ARBA" id="ARBA00001966"/>
    </source>
</evidence>
<evidence type="ECO:0000256" key="2">
    <source>
        <dbReference type="ARBA" id="ARBA00022485"/>
    </source>
</evidence>
<dbReference type="EMBL" id="CP018477">
    <property type="protein sequence ID" value="ASV76161.1"/>
    <property type="molecule type" value="Genomic_DNA"/>
</dbReference>
<dbReference type="AlphaFoldDB" id="A0A286RJM1"/>
<keyword evidence="2" id="KW-0004">4Fe-4S</keyword>
<feature type="domain" description="Radical SAM core" evidence="7">
    <location>
        <begin position="41"/>
        <end position="287"/>
    </location>
</feature>
<keyword evidence="9" id="KW-1185">Reference proteome</keyword>
<dbReference type="PROSITE" id="PS51918">
    <property type="entry name" value="RADICAL_SAM"/>
    <property type="match status" value="1"/>
</dbReference>
<dbReference type="SFLD" id="SFLDG01086">
    <property type="entry name" value="elongater_protein-like"/>
    <property type="match status" value="1"/>
</dbReference>
<evidence type="ECO:0000256" key="5">
    <source>
        <dbReference type="ARBA" id="ARBA00023004"/>
    </source>
</evidence>
<dbReference type="Pfam" id="PF16199">
    <property type="entry name" value="Radical_SAM_C"/>
    <property type="match status" value="1"/>
</dbReference>
<keyword evidence="4" id="KW-0479">Metal-binding</keyword>
<dbReference type="GO" id="GO:0046872">
    <property type="term" value="F:metal ion binding"/>
    <property type="evidence" value="ECO:0007669"/>
    <property type="project" value="UniProtKB-KW"/>
</dbReference>
<dbReference type="NCBIfam" id="TIGR01212">
    <property type="entry name" value="TIGR01212 family radical SAM protein"/>
    <property type="match status" value="1"/>
</dbReference>
<dbReference type="InterPro" id="IPR032432">
    <property type="entry name" value="Radical_SAM_C"/>
</dbReference>
<gene>
    <name evidence="8" type="ORF">THTE_3560</name>
</gene>
<organism evidence="8 9">
    <name type="scientific">Thermogutta terrifontis</name>
    <dbReference type="NCBI Taxonomy" id="1331910"/>
    <lineage>
        <taxon>Bacteria</taxon>
        <taxon>Pseudomonadati</taxon>
        <taxon>Planctomycetota</taxon>
        <taxon>Planctomycetia</taxon>
        <taxon>Pirellulales</taxon>
        <taxon>Thermoguttaceae</taxon>
        <taxon>Thermogutta</taxon>
    </lineage>
</organism>
<reference evidence="8 9" key="1">
    <citation type="journal article" name="Front. Microbiol.">
        <title>Sugar Metabolism of the First Thermophilic Planctomycete Thermogutta terrifontis: Comparative Genomic and Transcriptomic Approaches.</title>
        <authorList>
            <person name="Elcheninov A.G."/>
            <person name="Menzel P."/>
            <person name="Gudbergsdottir S.R."/>
            <person name="Slesarev A.I."/>
            <person name="Kadnikov V.V."/>
            <person name="Krogh A."/>
            <person name="Bonch-Osmolovskaya E.A."/>
            <person name="Peng X."/>
            <person name="Kublanov I.V."/>
        </authorList>
    </citation>
    <scope>NUCLEOTIDE SEQUENCE [LARGE SCALE GENOMIC DNA]</scope>
    <source>
        <strain evidence="8 9">R1</strain>
    </source>
</reference>
<name>A0A286RJM1_9BACT</name>
<protein>
    <submittedName>
        <fullName evidence="8">Putative Fe-S oxidoreductase</fullName>
    </submittedName>
</protein>
<evidence type="ECO:0000256" key="3">
    <source>
        <dbReference type="ARBA" id="ARBA00022691"/>
    </source>
</evidence>
<dbReference type="GO" id="GO:0051539">
    <property type="term" value="F:4 iron, 4 sulfur cluster binding"/>
    <property type="evidence" value="ECO:0007669"/>
    <property type="project" value="UniProtKB-KW"/>
</dbReference>
<dbReference type="InterPro" id="IPR039661">
    <property type="entry name" value="ELP3"/>
</dbReference>
<dbReference type="Pfam" id="PF04055">
    <property type="entry name" value="Radical_SAM"/>
    <property type="match status" value="1"/>
</dbReference>
<dbReference type="InterPro" id="IPR005911">
    <property type="entry name" value="YhcC-like"/>
</dbReference>
<evidence type="ECO:0000259" key="7">
    <source>
        <dbReference type="PROSITE" id="PS51918"/>
    </source>
</evidence>
<dbReference type="RefSeq" id="WP_095416011.1">
    <property type="nucleotide sequence ID" value="NZ_CP018477.1"/>
</dbReference>
<dbReference type="InterPro" id="IPR007197">
    <property type="entry name" value="rSAM"/>
</dbReference>